<dbReference type="SUPFAM" id="SSF82185">
    <property type="entry name" value="Histone H3 K4-specific methyltransferase SET7/9 N-terminal domain"/>
    <property type="match status" value="1"/>
</dbReference>
<keyword evidence="3" id="KW-1185">Reference proteome</keyword>
<dbReference type="Proteomes" id="UP001198901">
    <property type="component" value="Unassembled WGS sequence"/>
</dbReference>
<name>A0ABS7XNK7_9FLAO</name>
<feature type="chain" id="PRO_5047252716" evidence="1">
    <location>
        <begin position="19"/>
        <end position="118"/>
    </location>
</feature>
<gene>
    <name evidence="2" type="ORF">LBU54_00510</name>
</gene>
<dbReference type="EMBL" id="JAIUJR010000001">
    <property type="protein sequence ID" value="MCA0131048.1"/>
    <property type="molecule type" value="Genomic_DNA"/>
</dbReference>
<sequence length="118" mass="13327">MKKIVVVLVMLAVGITYAQDNAPKVEKDGDITYVTYFYDNGEIHQMGAFDSNGKLHGEWKSFDANGNKVAIGNYEGGKKVGKWFFWEGDSLKEVDYIDSKIVSVNKWNNKTKVAIRDK</sequence>
<organism evidence="2 3">
    <name type="scientific">Winogradskyella alexanderae</name>
    <dbReference type="NCBI Taxonomy" id="2877123"/>
    <lineage>
        <taxon>Bacteria</taxon>
        <taxon>Pseudomonadati</taxon>
        <taxon>Bacteroidota</taxon>
        <taxon>Flavobacteriia</taxon>
        <taxon>Flavobacteriales</taxon>
        <taxon>Flavobacteriaceae</taxon>
        <taxon>Winogradskyella</taxon>
    </lineage>
</organism>
<evidence type="ECO:0000256" key="1">
    <source>
        <dbReference type="SAM" id="SignalP"/>
    </source>
</evidence>
<dbReference type="Gene3D" id="2.20.110.10">
    <property type="entry name" value="Histone H3 K4-specific methyltransferase SET7/9 N-terminal domain"/>
    <property type="match status" value="1"/>
</dbReference>
<evidence type="ECO:0000313" key="2">
    <source>
        <dbReference type="EMBL" id="MCA0131048.1"/>
    </source>
</evidence>
<accession>A0ABS7XNK7</accession>
<evidence type="ECO:0000313" key="3">
    <source>
        <dbReference type="Proteomes" id="UP001198901"/>
    </source>
</evidence>
<feature type="signal peptide" evidence="1">
    <location>
        <begin position="1"/>
        <end position="18"/>
    </location>
</feature>
<protein>
    <submittedName>
        <fullName evidence="2">Nicotinic acid mononucleotide adenyltransferase</fullName>
    </submittedName>
</protein>
<dbReference type="RefSeq" id="WP_224523918.1">
    <property type="nucleotide sequence ID" value="NZ_JAIUJR010000001.1"/>
</dbReference>
<comment type="caution">
    <text evidence="2">The sequence shown here is derived from an EMBL/GenBank/DDBJ whole genome shotgun (WGS) entry which is preliminary data.</text>
</comment>
<keyword evidence="1" id="KW-0732">Signal</keyword>
<proteinExistence type="predicted"/>
<reference evidence="3" key="1">
    <citation type="submission" date="2023-07" db="EMBL/GenBank/DDBJ databases">
        <authorList>
            <person name="Yue Y."/>
        </authorList>
    </citation>
    <scope>NUCLEOTIDE SEQUENCE [LARGE SCALE GENOMIC DNA]</scope>
    <source>
        <strain evidence="3">D23</strain>
    </source>
</reference>